<name>A0ABN9B2J5_9NEOB</name>
<accession>A0ABN9B2J5</accession>
<dbReference type="Proteomes" id="UP001162483">
    <property type="component" value="Unassembled WGS sequence"/>
</dbReference>
<sequence length="51" mass="5716">MGPPSDLGPSGSARVSKWSVRPVSSIPFLYAKVRSFIQLKTHLKHTYIWTS</sequence>
<evidence type="ECO:0000313" key="2">
    <source>
        <dbReference type="Proteomes" id="UP001162483"/>
    </source>
</evidence>
<gene>
    <name evidence="1" type="ORF">SPARVUS_LOCUS2103874</name>
</gene>
<evidence type="ECO:0000313" key="1">
    <source>
        <dbReference type="EMBL" id="CAI9542524.1"/>
    </source>
</evidence>
<proteinExistence type="predicted"/>
<comment type="caution">
    <text evidence="1">The sequence shown here is derived from an EMBL/GenBank/DDBJ whole genome shotgun (WGS) entry which is preliminary data.</text>
</comment>
<dbReference type="EMBL" id="CATNWA010002272">
    <property type="protein sequence ID" value="CAI9542524.1"/>
    <property type="molecule type" value="Genomic_DNA"/>
</dbReference>
<organism evidence="1 2">
    <name type="scientific">Staurois parvus</name>
    <dbReference type="NCBI Taxonomy" id="386267"/>
    <lineage>
        <taxon>Eukaryota</taxon>
        <taxon>Metazoa</taxon>
        <taxon>Chordata</taxon>
        <taxon>Craniata</taxon>
        <taxon>Vertebrata</taxon>
        <taxon>Euteleostomi</taxon>
        <taxon>Amphibia</taxon>
        <taxon>Batrachia</taxon>
        <taxon>Anura</taxon>
        <taxon>Neobatrachia</taxon>
        <taxon>Ranoidea</taxon>
        <taxon>Ranidae</taxon>
        <taxon>Staurois</taxon>
    </lineage>
</organism>
<keyword evidence="2" id="KW-1185">Reference proteome</keyword>
<reference evidence="1" key="1">
    <citation type="submission" date="2023-05" db="EMBL/GenBank/DDBJ databases">
        <authorList>
            <person name="Stuckert A."/>
        </authorList>
    </citation>
    <scope>NUCLEOTIDE SEQUENCE</scope>
</reference>
<protein>
    <submittedName>
        <fullName evidence="1">Uncharacterized protein</fullName>
    </submittedName>
</protein>